<dbReference type="Pfam" id="PF00501">
    <property type="entry name" value="AMP-binding"/>
    <property type="match status" value="1"/>
</dbReference>
<dbReference type="PANTHER" id="PTHR43201:SF32">
    <property type="entry name" value="2-SUCCINYLBENZOATE--COA LIGASE, CHLOROPLASTIC_PEROXISOMAL"/>
    <property type="match status" value="1"/>
</dbReference>
<dbReference type="Pfam" id="PF13193">
    <property type="entry name" value="AMP-binding_C"/>
    <property type="match status" value="1"/>
</dbReference>
<dbReference type="EMBL" id="JAPDNT010000002">
    <property type="protein sequence ID" value="MCW3474037.1"/>
    <property type="molecule type" value="Genomic_DNA"/>
</dbReference>
<gene>
    <name evidence="3" type="ORF">OL599_05550</name>
</gene>
<comment type="caution">
    <text evidence="3">The sequence shown here is derived from an EMBL/GenBank/DDBJ whole genome shotgun (WGS) entry which is preliminary data.</text>
</comment>
<dbReference type="GO" id="GO:0006631">
    <property type="term" value="P:fatty acid metabolic process"/>
    <property type="evidence" value="ECO:0007669"/>
    <property type="project" value="TreeGrafter"/>
</dbReference>
<evidence type="ECO:0000259" key="2">
    <source>
        <dbReference type="Pfam" id="PF13193"/>
    </source>
</evidence>
<protein>
    <submittedName>
        <fullName evidence="3">Acyl--CoA ligase</fullName>
    </submittedName>
</protein>
<feature type="domain" description="AMP-binding enzyme C-terminal" evidence="2">
    <location>
        <begin position="400"/>
        <end position="472"/>
    </location>
</feature>
<name>A0AA41YKS9_9PROT</name>
<dbReference type="InterPro" id="IPR042099">
    <property type="entry name" value="ANL_N_sf"/>
</dbReference>
<evidence type="ECO:0000259" key="1">
    <source>
        <dbReference type="Pfam" id="PF00501"/>
    </source>
</evidence>
<dbReference type="Gene3D" id="3.40.50.12780">
    <property type="entry name" value="N-terminal domain of ligase-like"/>
    <property type="match status" value="1"/>
</dbReference>
<dbReference type="Gene3D" id="3.30.300.30">
    <property type="match status" value="1"/>
</dbReference>
<dbReference type="InterPro" id="IPR025110">
    <property type="entry name" value="AMP-bd_C"/>
</dbReference>
<keyword evidence="3" id="KW-0436">Ligase</keyword>
<dbReference type="InterPro" id="IPR045851">
    <property type="entry name" value="AMP-bd_C_sf"/>
</dbReference>
<keyword evidence="4" id="KW-1185">Reference proteome</keyword>
<accession>A0AA41YKS9</accession>
<feature type="domain" description="AMP-dependent synthetase/ligase" evidence="1">
    <location>
        <begin position="16"/>
        <end position="338"/>
    </location>
</feature>
<dbReference type="PANTHER" id="PTHR43201">
    <property type="entry name" value="ACYL-COA SYNTHETASE"/>
    <property type="match status" value="1"/>
</dbReference>
<dbReference type="InterPro" id="IPR020845">
    <property type="entry name" value="AMP-binding_CS"/>
</dbReference>
<evidence type="ECO:0000313" key="3">
    <source>
        <dbReference type="EMBL" id="MCW3474037.1"/>
    </source>
</evidence>
<sequence>MMPLINWGAVQATLVHRFGPRVAVRDAAGDATYAEVFAAAAGLGRRLIEAGVRPGEHVATFLRNGRAAVSAAYGTQLAGAAETPLNISYTEAELAGALGLAGCRHVVCGREHAALFGDLGLSVHVMENVAPEPLAASRFPSVASELPGRLAFTSGTTGLPKAIVYSQRARFLANLLLQASLPWLPGPGSRMLMMTPFAHGASLQTFAWLDQGGEAVLLDGVQPDRVEKLLADGAPEGLFAAPTVLAKLTVAFAGRHFPGVRTIFTGTAPLPPLLYERVRAMFGPVVRLTYGKSEVFNPITVLQQAATDAYYAAGGGHDGRSCVGWPAAGVELAIEDGEVLIRAQHMSEGWIDASGFHSWRADGFHATGDIGEIDAHGRLFLTARLSDAMKTGGYKVYPQEIERTAAPAAPGSEIAVVGFPSEYWGEIIIAVAENPPDGWEAAARATCAGLAPFKRPRFYVAVDALPRNGQGKMVRRQLLAELQARYRLTDGPRPAIERI</sequence>
<dbReference type="SUPFAM" id="SSF56801">
    <property type="entry name" value="Acetyl-CoA synthetase-like"/>
    <property type="match status" value="1"/>
</dbReference>
<dbReference type="GO" id="GO:0031956">
    <property type="term" value="F:medium-chain fatty acid-CoA ligase activity"/>
    <property type="evidence" value="ECO:0007669"/>
    <property type="project" value="TreeGrafter"/>
</dbReference>
<dbReference type="CDD" id="cd04433">
    <property type="entry name" value="AFD_class_I"/>
    <property type="match status" value="1"/>
</dbReference>
<dbReference type="RefSeq" id="WP_264712656.1">
    <property type="nucleotide sequence ID" value="NZ_JAPDNT010000002.1"/>
</dbReference>
<dbReference type="AlphaFoldDB" id="A0AA41YKS9"/>
<dbReference type="Proteomes" id="UP001165679">
    <property type="component" value="Unassembled WGS sequence"/>
</dbReference>
<proteinExistence type="predicted"/>
<dbReference type="InterPro" id="IPR000873">
    <property type="entry name" value="AMP-dep_synth/lig_dom"/>
</dbReference>
<reference evidence="3" key="1">
    <citation type="submission" date="2022-09" db="EMBL/GenBank/DDBJ databases">
        <title>Rhodovastum sp. nov. RN2-1 isolated from soil in Seongnam, South Korea.</title>
        <authorList>
            <person name="Le N.T."/>
        </authorList>
    </citation>
    <scope>NUCLEOTIDE SEQUENCE</scope>
    <source>
        <strain evidence="3">RN2-1</strain>
    </source>
</reference>
<dbReference type="PROSITE" id="PS00455">
    <property type="entry name" value="AMP_BINDING"/>
    <property type="match status" value="1"/>
</dbReference>
<organism evidence="3 4">
    <name type="scientific">Limobrevibacterium gyesilva</name>
    <dbReference type="NCBI Taxonomy" id="2991712"/>
    <lineage>
        <taxon>Bacteria</taxon>
        <taxon>Pseudomonadati</taxon>
        <taxon>Pseudomonadota</taxon>
        <taxon>Alphaproteobacteria</taxon>
        <taxon>Acetobacterales</taxon>
        <taxon>Acetobacteraceae</taxon>
        <taxon>Limobrevibacterium</taxon>
    </lineage>
</organism>
<reference evidence="3" key="2">
    <citation type="submission" date="2022-10" db="EMBL/GenBank/DDBJ databases">
        <authorList>
            <person name="Trinh H.N."/>
        </authorList>
    </citation>
    <scope>NUCLEOTIDE SEQUENCE</scope>
    <source>
        <strain evidence="3">RN2-1</strain>
    </source>
</reference>
<evidence type="ECO:0000313" key="4">
    <source>
        <dbReference type="Proteomes" id="UP001165679"/>
    </source>
</evidence>